<dbReference type="Proteomes" id="UP001501532">
    <property type="component" value="Unassembled WGS sequence"/>
</dbReference>
<accession>A0ABP6M5F2</accession>
<evidence type="ECO:0000313" key="2">
    <source>
        <dbReference type="Proteomes" id="UP001501532"/>
    </source>
</evidence>
<dbReference type="EMBL" id="BAAAUF010000082">
    <property type="protein sequence ID" value="GAA3074474.1"/>
    <property type="molecule type" value="Genomic_DNA"/>
</dbReference>
<keyword evidence="2" id="KW-1185">Reference proteome</keyword>
<sequence>MHEAGSVPLDLRFESELPAGVLEGHAVIVVRPPAHLDPASRAVLRLRLFRARITSLHRCTASSSSSSLLEDASARLWAEQPHILICPLDPLPASDAWEYHLRWAIDPSEPGFGAVGEQCALFDVRLLARDPDTGDRTLAAGGIMAAWEAPHPVRDLQALAHLGAHGRLPRPLADAIADLVGANGPSVPLCGYCAIYWELELLTYADRVRDLAEHYGETEVAGLLARWDPGQGLDQPGRQYHRPCRCQRLRLGERPEAHEGWRAVAGGEWWSPDPDTRERLESQMRQQVTAARLRHLAHRRPFLGDI</sequence>
<evidence type="ECO:0000313" key="1">
    <source>
        <dbReference type="EMBL" id="GAA3074474.1"/>
    </source>
</evidence>
<gene>
    <name evidence="1" type="ORF">GCM10010448_66210</name>
</gene>
<comment type="caution">
    <text evidence="1">The sequence shown here is derived from an EMBL/GenBank/DDBJ whole genome shotgun (WGS) entry which is preliminary data.</text>
</comment>
<protein>
    <submittedName>
        <fullName evidence="1">Uncharacterized protein</fullName>
    </submittedName>
</protein>
<name>A0ABP6M5F2_9ACTN</name>
<reference evidence="2" key="1">
    <citation type="journal article" date="2019" name="Int. J. Syst. Evol. Microbiol.">
        <title>The Global Catalogue of Microorganisms (GCM) 10K type strain sequencing project: providing services to taxonomists for standard genome sequencing and annotation.</title>
        <authorList>
            <consortium name="The Broad Institute Genomics Platform"/>
            <consortium name="The Broad Institute Genome Sequencing Center for Infectious Disease"/>
            <person name="Wu L."/>
            <person name="Ma J."/>
        </authorList>
    </citation>
    <scope>NUCLEOTIDE SEQUENCE [LARGE SCALE GENOMIC DNA]</scope>
    <source>
        <strain evidence="2">JCM 9091</strain>
    </source>
</reference>
<organism evidence="1 2">
    <name type="scientific">Streptomyces glomeratus</name>
    <dbReference type="NCBI Taxonomy" id="284452"/>
    <lineage>
        <taxon>Bacteria</taxon>
        <taxon>Bacillati</taxon>
        <taxon>Actinomycetota</taxon>
        <taxon>Actinomycetes</taxon>
        <taxon>Kitasatosporales</taxon>
        <taxon>Streptomycetaceae</taxon>
        <taxon>Streptomyces</taxon>
    </lineage>
</organism>
<proteinExistence type="predicted"/>